<dbReference type="PANTHER" id="PTHR23416:SF23">
    <property type="entry name" value="ACETYLTRANSFERASE C18B11.09C-RELATED"/>
    <property type="match status" value="1"/>
</dbReference>
<keyword evidence="2 3" id="KW-0808">Transferase</keyword>
<evidence type="ECO:0000313" key="4">
    <source>
        <dbReference type="Proteomes" id="UP000192903"/>
    </source>
</evidence>
<protein>
    <submittedName>
        <fullName evidence="3">Putative colanic acid biosynthesis acetyltransferase WcaF</fullName>
    </submittedName>
</protein>
<dbReference type="STRING" id="464029.SAMN02982989_3154"/>
<accession>A0A1X7FII1</accession>
<evidence type="ECO:0000313" key="3">
    <source>
        <dbReference type="EMBL" id="SMF52833.1"/>
    </source>
</evidence>
<dbReference type="Gene3D" id="2.160.10.10">
    <property type="entry name" value="Hexapeptide repeat proteins"/>
    <property type="match status" value="1"/>
</dbReference>
<reference evidence="4" key="1">
    <citation type="submission" date="2017-04" db="EMBL/GenBank/DDBJ databases">
        <authorList>
            <person name="Varghese N."/>
            <person name="Submissions S."/>
        </authorList>
    </citation>
    <scope>NUCLEOTIDE SEQUENCE [LARGE SCALE GENOMIC DNA]</scope>
    <source>
        <strain evidence="4">B4P</strain>
    </source>
</reference>
<dbReference type="Proteomes" id="UP000192903">
    <property type="component" value="Unassembled WGS sequence"/>
</dbReference>
<dbReference type="InterPro" id="IPR011004">
    <property type="entry name" value="Trimer_LpxA-like_sf"/>
</dbReference>
<gene>
    <name evidence="3" type="ORF">SAMN02982989_3154</name>
</gene>
<dbReference type="OrthoDB" id="9815592at2"/>
<organism evidence="3 4">
    <name type="scientific">Xaviernesmea oryzae</name>
    <dbReference type="NCBI Taxonomy" id="464029"/>
    <lineage>
        <taxon>Bacteria</taxon>
        <taxon>Pseudomonadati</taxon>
        <taxon>Pseudomonadota</taxon>
        <taxon>Alphaproteobacteria</taxon>
        <taxon>Hyphomicrobiales</taxon>
        <taxon>Rhizobiaceae</taxon>
        <taxon>Rhizobium/Agrobacterium group</taxon>
        <taxon>Xaviernesmea</taxon>
    </lineage>
</organism>
<comment type="similarity">
    <text evidence="1">Belongs to the transferase hexapeptide repeat family.</text>
</comment>
<proteinExistence type="inferred from homology"/>
<evidence type="ECO:0000256" key="2">
    <source>
        <dbReference type="ARBA" id="ARBA00022679"/>
    </source>
</evidence>
<sequence>MLSRYEDPAFKHATTPLPRFGGATFALRFRLMRLVWMTVWLFLASWTPPPFRRWRNFLLRAFGARIDATATVHAKAVVWWPGHLVMERYASMGPGVICYDVDTITIREFASVSQRSHLCTGSHDVQDSAFPLTIRPITIEANAWVAAEAFVGPGVVVGEGAVLGARGVAAKSLEPWTIYVGNPARSVGRRRPEAAASNALKR</sequence>
<dbReference type="PANTHER" id="PTHR23416">
    <property type="entry name" value="SIALIC ACID SYNTHASE-RELATED"/>
    <property type="match status" value="1"/>
</dbReference>
<evidence type="ECO:0000256" key="1">
    <source>
        <dbReference type="ARBA" id="ARBA00007274"/>
    </source>
</evidence>
<dbReference type="EMBL" id="FXAF01000006">
    <property type="protein sequence ID" value="SMF52833.1"/>
    <property type="molecule type" value="Genomic_DNA"/>
</dbReference>
<name>A0A1X7FII1_9HYPH</name>
<dbReference type="SUPFAM" id="SSF51161">
    <property type="entry name" value="Trimeric LpxA-like enzymes"/>
    <property type="match status" value="1"/>
</dbReference>
<dbReference type="GO" id="GO:0008374">
    <property type="term" value="F:O-acyltransferase activity"/>
    <property type="evidence" value="ECO:0007669"/>
    <property type="project" value="TreeGrafter"/>
</dbReference>
<dbReference type="InterPro" id="IPR051159">
    <property type="entry name" value="Hexapeptide_acetyltransf"/>
</dbReference>
<dbReference type="AlphaFoldDB" id="A0A1X7FII1"/>
<dbReference type="GO" id="GO:0005829">
    <property type="term" value="C:cytosol"/>
    <property type="evidence" value="ECO:0007669"/>
    <property type="project" value="TreeGrafter"/>
</dbReference>
<dbReference type="RefSeq" id="WP_085423235.1">
    <property type="nucleotide sequence ID" value="NZ_FXAF01000006.1"/>
</dbReference>
<keyword evidence="4" id="KW-1185">Reference proteome</keyword>